<dbReference type="FunFam" id="1.10.510.10:FF:000571">
    <property type="entry name" value="Maternal embryonic leucine zipper kinase"/>
    <property type="match status" value="1"/>
</dbReference>
<organism evidence="6 7">
    <name type="scientific">Ascoidea rubescens DSM 1968</name>
    <dbReference type="NCBI Taxonomy" id="1344418"/>
    <lineage>
        <taxon>Eukaryota</taxon>
        <taxon>Fungi</taxon>
        <taxon>Dikarya</taxon>
        <taxon>Ascomycota</taxon>
        <taxon>Saccharomycotina</taxon>
        <taxon>Saccharomycetes</taxon>
        <taxon>Ascoideaceae</taxon>
        <taxon>Ascoidea</taxon>
    </lineage>
</organism>
<dbReference type="SUPFAM" id="SSF56112">
    <property type="entry name" value="Protein kinase-like (PK-like)"/>
    <property type="match status" value="1"/>
</dbReference>
<dbReference type="PROSITE" id="PS00108">
    <property type="entry name" value="PROTEIN_KINASE_ST"/>
    <property type="match status" value="1"/>
</dbReference>
<dbReference type="InterPro" id="IPR017441">
    <property type="entry name" value="Protein_kinase_ATP_BS"/>
</dbReference>
<gene>
    <name evidence="6" type="ORF">ASCRUDRAFT_31071</name>
</gene>
<dbReference type="Proteomes" id="UP000095038">
    <property type="component" value="Unassembled WGS sequence"/>
</dbReference>
<sequence length="308" mass="35565">MLSTVLDLSSIEVWPPRESFSSLFYSSSRRRTYHDCKYILSKSSLGTGSYATVYECKRVGDGYKNRSQHFAIKKIEKRKMYGREFVVQNEFRILKFISSLSSSSLIKLVDYFETDENLYLVTQLCKGGELFDLILSHNKLNERNTRVIVKSILNSVLVLHHNNIIHRDLKSENILFSSNLQNLSDILIVDFGFSMIYDKKQGTNENGGTLSYMAPELIDKTIGKQSFAIDVWSIGVLTYFCLCGYFPFDCENDDETKEAILTSDYYFEPIEYWNHISNDAKNFINQCFIIDPLKRPSVEALLNHPFIS</sequence>
<feature type="non-terminal residue" evidence="6">
    <location>
        <position position="308"/>
    </location>
</feature>
<accession>A0A1D2VP40</accession>
<dbReference type="OrthoDB" id="40902at2759"/>
<feature type="domain" description="Protein kinase" evidence="5">
    <location>
        <begin position="39"/>
        <end position="307"/>
    </location>
</feature>
<evidence type="ECO:0000256" key="2">
    <source>
        <dbReference type="ARBA" id="ARBA00022840"/>
    </source>
</evidence>
<evidence type="ECO:0000313" key="6">
    <source>
        <dbReference type="EMBL" id="ODV63366.1"/>
    </source>
</evidence>
<dbReference type="SMART" id="SM00220">
    <property type="entry name" value="S_TKc"/>
    <property type="match status" value="1"/>
</dbReference>
<dbReference type="InterPro" id="IPR011009">
    <property type="entry name" value="Kinase-like_dom_sf"/>
</dbReference>
<keyword evidence="6" id="KW-0418">Kinase</keyword>
<dbReference type="InterPro" id="IPR000719">
    <property type="entry name" value="Prot_kinase_dom"/>
</dbReference>
<dbReference type="AlphaFoldDB" id="A0A1D2VP40"/>
<reference evidence="7" key="1">
    <citation type="submission" date="2016-05" db="EMBL/GenBank/DDBJ databases">
        <title>Comparative genomics of biotechnologically important yeasts.</title>
        <authorList>
            <consortium name="DOE Joint Genome Institute"/>
            <person name="Riley R."/>
            <person name="Haridas S."/>
            <person name="Wolfe K.H."/>
            <person name="Lopes M.R."/>
            <person name="Hittinger C.T."/>
            <person name="Goker M."/>
            <person name="Salamov A."/>
            <person name="Wisecaver J."/>
            <person name="Long T.M."/>
            <person name="Aerts A.L."/>
            <person name="Barry K."/>
            <person name="Choi C."/>
            <person name="Clum A."/>
            <person name="Coughlan A.Y."/>
            <person name="Deshpande S."/>
            <person name="Douglass A.P."/>
            <person name="Hanson S.J."/>
            <person name="Klenk H.-P."/>
            <person name="Labutti K."/>
            <person name="Lapidus A."/>
            <person name="Lindquist E."/>
            <person name="Lipzen A."/>
            <person name="Meier-Kolthoff J.P."/>
            <person name="Ohm R.A."/>
            <person name="Otillar R.P."/>
            <person name="Pangilinan J."/>
            <person name="Peng Y."/>
            <person name="Rokas A."/>
            <person name="Rosa C.A."/>
            <person name="Scheuner C."/>
            <person name="Sibirny A.A."/>
            <person name="Slot J.C."/>
            <person name="Stielow J.B."/>
            <person name="Sun H."/>
            <person name="Kurtzman C.P."/>
            <person name="Blackwell M."/>
            <person name="Grigoriev I.V."/>
            <person name="Jeffries T.W."/>
        </authorList>
    </citation>
    <scope>NUCLEOTIDE SEQUENCE [LARGE SCALE GENOMIC DNA]</scope>
    <source>
        <strain evidence="7">DSM 1968</strain>
    </source>
</reference>
<dbReference type="Gene3D" id="1.10.510.10">
    <property type="entry name" value="Transferase(Phosphotransferase) domain 1"/>
    <property type="match status" value="1"/>
</dbReference>
<evidence type="ECO:0000256" key="4">
    <source>
        <dbReference type="RuleBase" id="RU000304"/>
    </source>
</evidence>
<name>A0A1D2VP40_9ASCO</name>
<dbReference type="RefSeq" id="XP_020049673.1">
    <property type="nucleotide sequence ID" value="XM_020190243.1"/>
</dbReference>
<proteinExistence type="inferred from homology"/>
<keyword evidence="1 3" id="KW-0547">Nucleotide-binding</keyword>
<feature type="binding site" evidence="3">
    <location>
        <position position="74"/>
    </location>
    <ligand>
        <name>ATP</name>
        <dbReference type="ChEBI" id="CHEBI:30616"/>
    </ligand>
</feature>
<keyword evidence="7" id="KW-1185">Reference proteome</keyword>
<dbReference type="InterPro" id="IPR008271">
    <property type="entry name" value="Ser/Thr_kinase_AS"/>
</dbReference>
<protein>
    <submittedName>
        <fullName evidence="6">Kinase-like protein</fullName>
    </submittedName>
</protein>
<dbReference type="InParanoid" id="A0A1D2VP40"/>
<dbReference type="FunCoup" id="A0A1D2VP40">
    <property type="interactions" value="225"/>
</dbReference>
<dbReference type="GeneID" id="30963879"/>
<keyword evidence="2 3" id="KW-0067">ATP-binding</keyword>
<dbReference type="GO" id="GO:0004674">
    <property type="term" value="F:protein serine/threonine kinase activity"/>
    <property type="evidence" value="ECO:0007669"/>
    <property type="project" value="UniProtKB-KW"/>
</dbReference>
<keyword evidence="4" id="KW-0723">Serine/threonine-protein kinase</keyword>
<evidence type="ECO:0000256" key="1">
    <source>
        <dbReference type="ARBA" id="ARBA00022741"/>
    </source>
</evidence>
<evidence type="ECO:0000259" key="5">
    <source>
        <dbReference type="PROSITE" id="PS50011"/>
    </source>
</evidence>
<dbReference type="PROSITE" id="PS00107">
    <property type="entry name" value="PROTEIN_KINASE_ATP"/>
    <property type="match status" value="1"/>
</dbReference>
<dbReference type="STRING" id="1344418.A0A1D2VP40"/>
<comment type="similarity">
    <text evidence="4">Belongs to the protein kinase superfamily.</text>
</comment>
<dbReference type="PROSITE" id="PS50011">
    <property type="entry name" value="PROTEIN_KINASE_DOM"/>
    <property type="match status" value="1"/>
</dbReference>
<dbReference type="PANTHER" id="PTHR24347">
    <property type="entry name" value="SERINE/THREONINE-PROTEIN KINASE"/>
    <property type="match status" value="1"/>
</dbReference>
<dbReference type="CDD" id="cd05117">
    <property type="entry name" value="STKc_CAMK"/>
    <property type="match status" value="1"/>
</dbReference>
<dbReference type="Pfam" id="PF00069">
    <property type="entry name" value="Pkinase"/>
    <property type="match status" value="1"/>
</dbReference>
<dbReference type="EMBL" id="KV454475">
    <property type="protein sequence ID" value="ODV63366.1"/>
    <property type="molecule type" value="Genomic_DNA"/>
</dbReference>
<evidence type="ECO:0000256" key="3">
    <source>
        <dbReference type="PROSITE-ProRule" id="PRU10141"/>
    </source>
</evidence>
<evidence type="ECO:0000313" key="7">
    <source>
        <dbReference type="Proteomes" id="UP000095038"/>
    </source>
</evidence>
<keyword evidence="6" id="KW-0808">Transferase</keyword>
<dbReference type="GO" id="GO:0005524">
    <property type="term" value="F:ATP binding"/>
    <property type="evidence" value="ECO:0007669"/>
    <property type="project" value="UniProtKB-UniRule"/>
</dbReference>